<dbReference type="AlphaFoldDB" id="A0A1Q6FBI1"/>
<feature type="transmembrane region" description="Helical" evidence="7">
    <location>
        <begin position="368"/>
        <end position="385"/>
    </location>
</feature>
<evidence type="ECO:0000313" key="9">
    <source>
        <dbReference type="EMBL" id="OKY96210.1"/>
    </source>
</evidence>
<dbReference type="InterPro" id="IPR036259">
    <property type="entry name" value="MFS_trans_sf"/>
</dbReference>
<dbReference type="RefSeq" id="WP_276618634.1">
    <property type="nucleotide sequence ID" value="NZ_BAAFLA010000002.1"/>
</dbReference>
<feature type="transmembrane region" description="Helical" evidence="7">
    <location>
        <begin position="140"/>
        <end position="162"/>
    </location>
</feature>
<evidence type="ECO:0000256" key="2">
    <source>
        <dbReference type="ARBA" id="ARBA00022448"/>
    </source>
</evidence>
<feature type="transmembrane region" description="Helical" evidence="7">
    <location>
        <begin position="299"/>
        <end position="318"/>
    </location>
</feature>
<feature type="transmembrane region" description="Helical" evidence="7">
    <location>
        <begin position="81"/>
        <end position="100"/>
    </location>
</feature>
<sequence>MRVQTGKGTIPWMTVLAVWSVSAVVSLPGLAISPILGDLNKVFPHATDLEIQMLTSLPSVLIIPFMLLAGRLSVTGNKFKLLVVGLTVFFLSGFACLFINQMWLLILVSCLTGIGAGIIIPLSTGYIVDYFTGDYRVRQLGYSSSINNLTLVLATVLASYLANVDWHLPFLVYTLPAIPLILSIFIRRTPAAPEPVGSDELKHKKIDWPKLAAVMGFYFLATFLALAITFYISFLVDPHGNQNSFSGLLVSLFFLAIMLPGFFLSPIIRRLRGSVNLVSLIMICAGLLFIGLFKAHFWLIAGCTLVGLGYGIIQPIIYDKAAVAAPPQSATLALSIVMSVNYLAIVLCPFIIDLLRNILHMQGERFPFILNAVLAFVAVLLTWRYRNSYAFGLDRSYYQSDK</sequence>
<evidence type="ECO:0000256" key="3">
    <source>
        <dbReference type="ARBA" id="ARBA00022475"/>
    </source>
</evidence>
<keyword evidence="6 7" id="KW-0472">Membrane</keyword>
<feature type="domain" description="Major facilitator superfamily (MFS) profile" evidence="8">
    <location>
        <begin position="14"/>
        <end position="390"/>
    </location>
</feature>
<dbReference type="InterPro" id="IPR050171">
    <property type="entry name" value="MFS_Transporters"/>
</dbReference>
<evidence type="ECO:0000313" key="10">
    <source>
        <dbReference type="Proteomes" id="UP000187417"/>
    </source>
</evidence>
<dbReference type="PANTHER" id="PTHR23517:SF2">
    <property type="entry name" value="MULTIDRUG RESISTANCE PROTEIN MDTH"/>
    <property type="match status" value="1"/>
</dbReference>
<dbReference type="STRING" id="28117.BHV66_02475"/>
<feature type="transmembrane region" description="Helical" evidence="7">
    <location>
        <begin position="12"/>
        <end position="31"/>
    </location>
</feature>
<dbReference type="EMBL" id="MNQH01000002">
    <property type="protein sequence ID" value="OKY96210.1"/>
    <property type="molecule type" value="Genomic_DNA"/>
</dbReference>
<evidence type="ECO:0000256" key="7">
    <source>
        <dbReference type="SAM" id="Phobius"/>
    </source>
</evidence>
<feature type="transmembrane region" description="Helical" evidence="7">
    <location>
        <begin position="168"/>
        <end position="186"/>
    </location>
</feature>
<comment type="caution">
    <text evidence="9">The sequence shown here is derived from an EMBL/GenBank/DDBJ whole genome shotgun (WGS) entry which is preliminary data.</text>
</comment>
<organism evidence="9 10">
    <name type="scientific">Alistipes putredinis</name>
    <dbReference type="NCBI Taxonomy" id="28117"/>
    <lineage>
        <taxon>Bacteria</taxon>
        <taxon>Pseudomonadati</taxon>
        <taxon>Bacteroidota</taxon>
        <taxon>Bacteroidia</taxon>
        <taxon>Bacteroidales</taxon>
        <taxon>Rikenellaceae</taxon>
        <taxon>Alistipes</taxon>
    </lineage>
</organism>
<keyword evidence="5 7" id="KW-1133">Transmembrane helix</keyword>
<dbReference type="Proteomes" id="UP000187417">
    <property type="component" value="Unassembled WGS sequence"/>
</dbReference>
<dbReference type="PROSITE" id="PS50850">
    <property type="entry name" value="MFS"/>
    <property type="match status" value="1"/>
</dbReference>
<evidence type="ECO:0000259" key="8">
    <source>
        <dbReference type="PROSITE" id="PS50850"/>
    </source>
</evidence>
<feature type="transmembrane region" description="Helical" evidence="7">
    <location>
        <begin position="51"/>
        <end position="69"/>
    </location>
</feature>
<dbReference type="PANTHER" id="PTHR23517">
    <property type="entry name" value="RESISTANCE PROTEIN MDTM, PUTATIVE-RELATED-RELATED"/>
    <property type="match status" value="1"/>
</dbReference>
<feature type="transmembrane region" description="Helical" evidence="7">
    <location>
        <begin position="248"/>
        <end position="268"/>
    </location>
</feature>
<dbReference type="InterPro" id="IPR011701">
    <property type="entry name" value="MFS"/>
</dbReference>
<dbReference type="InterPro" id="IPR020846">
    <property type="entry name" value="MFS_dom"/>
</dbReference>
<keyword evidence="3" id="KW-1003">Cell membrane</keyword>
<dbReference type="Gene3D" id="1.20.1250.20">
    <property type="entry name" value="MFS general substrate transporter like domains"/>
    <property type="match status" value="1"/>
</dbReference>
<evidence type="ECO:0000256" key="4">
    <source>
        <dbReference type="ARBA" id="ARBA00022692"/>
    </source>
</evidence>
<feature type="transmembrane region" description="Helical" evidence="7">
    <location>
        <begin position="330"/>
        <end position="352"/>
    </location>
</feature>
<feature type="transmembrane region" description="Helical" evidence="7">
    <location>
        <begin position="275"/>
        <end position="293"/>
    </location>
</feature>
<dbReference type="SUPFAM" id="SSF103473">
    <property type="entry name" value="MFS general substrate transporter"/>
    <property type="match status" value="1"/>
</dbReference>
<feature type="transmembrane region" description="Helical" evidence="7">
    <location>
        <begin position="211"/>
        <end position="236"/>
    </location>
</feature>
<keyword evidence="2" id="KW-0813">Transport</keyword>
<keyword evidence="4 7" id="KW-0812">Transmembrane</keyword>
<evidence type="ECO:0000256" key="5">
    <source>
        <dbReference type="ARBA" id="ARBA00022989"/>
    </source>
</evidence>
<evidence type="ECO:0000256" key="6">
    <source>
        <dbReference type="ARBA" id="ARBA00023136"/>
    </source>
</evidence>
<protein>
    <submittedName>
        <fullName evidence="9">MFS transporter</fullName>
    </submittedName>
</protein>
<dbReference type="GO" id="GO:0005886">
    <property type="term" value="C:plasma membrane"/>
    <property type="evidence" value="ECO:0007669"/>
    <property type="project" value="UniProtKB-SubCell"/>
</dbReference>
<name>A0A1Q6FBI1_9BACT</name>
<evidence type="ECO:0000256" key="1">
    <source>
        <dbReference type="ARBA" id="ARBA00004651"/>
    </source>
</evidence>
<proteinExistence type="predicted"/>
<reference evidence="9 10" key="1">
    <citation type="journal article" date="2016" name="Nat. Biotechnol.">
        <title>Measurement of bacterial replication rates in microbial communities.</title>
        <authorList>
            <person name="Brown C.T."/>
            <person name="Olm M.R."/>
            <person name="Thomas B.C."/>
            <person name="Banfield J.F."/>
        </authorList>
    </citation>
    <scope>NUCLEOTIDE SEQUENCE [LARGE SCALE GENOMIC DNA]</scope>
    <source>
        <strain evidence="9">CAG:67_53_122</strain>
    </source>
</reference>
<comment type="subcellular location">
    <subcellularLocation>
        <location evidence="1">Cell membrane</location>
        <topology evidence="1">Multi-pass membrane protein</topology>
    </subcellularLocation>
</comment>
<dbReference type="Pfam" id="PF07690">
    <property type="entry name" value="MFS_1"/>
    <property type="match status" value="1"/>
</dbReference>
<accession>A0A1Q6FBI1</accession>
<feature type="transmembrane region" description="Helical" evidence="7">
    <location>
        <begin position="106"/>
        <end position="128"/>
    </location>
</feature>
<gene>
    <name evidence="9" type="ORF">BHV66_02475</name>
</gene>
<dbReference type="GO" id="GO:0022857">
    <property type="term" value="F:transmembrane transporter activity"/>
    <property type="evidence" value="ECO:0007669"/>
    <property type="project" value="InterPro"/>
</dbReference>